<dbReference type="AlphaFoldDB" id="A0A0P1BA16"/>
<evidence type="ECO:0000313" key="1">
    <source>
        <dbReference type="EMBL" id="CEH11979.1"/>
    </source>
</evidence>
<reference evidence="1 2" key="1">
    <citation type="submission" date="2014-09" db="EMBL/GenBank/DDBJ databases">
        <authorList>
            <person name="Magalhaes I.L.F."/>
            <person name="Oliveira U."/>
            <person name="Santos F.R."/>
            <person name="Vidigal T.H.D.A."/>
            <person name="Brescovit A.D."/>
            <person name="Santos A.J."/>
        </authorList>
    </citation>
    <scope>NUCLEOTIDE SEQUENCE [LARGE SCALE GENOMIC DNA]</scope>
</reference>
<keyword evidence="2" id="KW-1185">Reference proteome</keyword>
<dbReference type="EMBL" id="CCYA01000089">
    <property type="protein sequence ID" value="CEH11979.1"/>
    <property type="molecule type" value="Genomic_DNA"/>
</dbReference>
<protein>
    <submittedName>
        <fullName evidence="1">Uncharacterized protein</fullName>
    </submittedName>
</protein>
<sequence>MATHRLTTDLYAPITLTSCQIKVSRSRFRACVAGQKLYSMEVTTPATLAAMVYLYSSLLQNERSNPPSNASGVKR</sequence>
<accession>A0A0P1BA16</accession>
<name>A0A0P1BA16_9BASI</name>
<evidence type="ECO:0000313" key="2">
    <source>
        <dbReference type="Proteomes" id="UP000054845"/>
    </source>
</evidence>
<dbReference type="Proteomes" id="UP000054845">
    <property type="component" value="Unassembled WGS sequence"/>
</dbReference>
<organism evidence="1 2">
    <name type="scientific">Ceraceosorus bombacis</name>
    <dbReference type="NCBI Taxonomy" id="401625"/>
    <lineage>
        <taxon>Eukaryota</taxon>
        <taxon>Fungi</taxon>
        <taxon>Dikarya</taxon>
        <taxon>Basidiomycota</taxon>
        <taxon>Ustilaginomycotina</taxon>
        <taxon>Exobasidiomycetes</taxon>
        <taxon>Ceraceosorales</taxon>
        <taxon>Ceraceosoraceae</taxon>
        <taxon>Ceraceosorus</taxon>
    </lineage>
</organism>
<proteinExistence type="predicted"/>